<dbReference type="EMBL" id="BARW01004476">
    <property type="protein sequence ID" value="GAI63509.1"/>
    <property type="molecule type" value="Genomic_DNA"/>
</dbReference>
<evidence type="ECO:0000259" key="4">
    <source>
        <dbReference type="Pfam" id="PF00465"/>
    </source>
</evidence>
<dbReference type="PROSITE" id="PS00913">
    <property type="entry name" value="ADH_IRON_1"/>
    <property type="match status" value="1"/>
</dbReference>
<dbReference type="Gene3D" id="1.20.1090.10">
    <property type="entry name" value="Dehydroquinate synthase-like - alpha domain"/>
    <property type="match status" value="1"/>
</dbReference>
<comment type="caution">
    <text evidence="6">The sequence shown here is derived from an EMBL/GenBank/DDBJ whole genome shotgun (WGS) entry which is preliminary data.</text>
</comment>
<evidence type="ECO:0000313" key="6">
    <source>
        <dbReference type="EMBL" id="GAI63509.1"/>
    </source>
</evidence>
<evidence type="ECO:0000256" key="2">
    <source>
        <dbReference type="ARBA" id="ARBA00023002"/>
    </source>
</evidence>
<dbReference type="GO" id="GO:0004022">
    <property type="term" value="F:alcohol dehydrogenase (NAD+) activity"/>
    <property type="evidence" value="ECO:0007669"/>
    <property type="project" value="TreeGrafter"/>
</dbReference>
<dbReference type="GO" id="GO:0046872">
    <property type="term" value="F:metal ion binding"/>
    <property type="evidence" value="ECO:0007669"/>
    <property type="project" value="InterPro"/>
</dbReference>
<reference evidence="6" key="1">
    <citation type="journal article" date="2014" name="Front. Microbiol.">
        <title>High frequency of phylogenetically diverse reductive dehalogenase-homologous genes in deep subseafloor sedimentary metagenomes.</title>
        <authorList>
            <person name="Kawai M."/>
            <person name="Futagami T."/>
            <person name="Toyoda A."/>
            <person name="Takaki Y."/>
            <person name="Nishi S."/>
            <person name="Hori S."/>
            <person name="Arai W."/>
            <person name="Tsubouchi T."/>
            <person name="Morono Y."/>
            <person name="Uchiyama I."/>
            <person name="Ito T."/>
            <person name="Fujiyama A."/>
            <person name="Inagaki F."/>
            <person name="Takami H."/>
        </authorList>
    </citation>
    <scope>NUCLEOTIDE SEQUENCE</scope>
    <source>
        <strain evidence="6">Expedition CK06-06</strain>
    </source>
</reference>
<dbReference type="InterPro" id="IPR056798">
    <property type="entry name" value="ADH_Fe_C"/>
</dbReference>
<evidence type="ECO:0000256" key="3">
    <source>
        <dbReference type="ARBA" id="ARBA00023027"/>
    </source>
</evidence>
<protein>
    <submittedName>
        <fullName evidence="6">Uncharacterized protein</fullName>
    </submittedName>
</protein>
<feature type="non-terminal residue" evidence="6">
    <location>
        <position position="151"/>
    </location>
</feature>
<accession>X1S6V2</accession>
<keyword evidence="3" id="KW-0520">NAD</keyword>
<organism evidence="6">
    <name type="scientific">marine sediment metagenome</name>
    <dbReference type="NCBI Taxonomy" id="412755"/>
    <lineage>
        <taxon>unclassified sequences</taxon>
        <taxon>metagenomes</taxon>
        <taxon>ecological metagenomes</taxon>
    </lineage>
</organism>
<keyword evidence="2" id="KW-0560">Oxidoreductase</keyword>
<feature type="domain" description="Alcohol dehydrogenase iron-type/glycerol dehydrogenase GldA" evidence="4">
    <location>
        <begin position="1"/>
        <end position="81"/>
    </location>
</feature>
<name>X1S6V2_9ZZZZ</name>
<dbReference type="InterPro" id="IPR039697">
    <property type="entry name" value="Alcohol_dehydrogenase_Fe"/>
</dbReference>
<dbReference type="InterPro" id="IPR001670">
    <property type="entry name" value="ADH_Fe/GldA"/>
</dbReference>
<comment type="similarity">
    <text evidence="1">Belongs to the iron-containing alcohol dehydrogenase family.</text>
</comment>
<dbReference type="AlphaFoldDB" id="X1S6V2"/>
<proteinExistence type="inferred from homology"/>
<feature type="domain" description="Fe-containing alcohol dehydrogenase-like C-terminal" evidence="5">
    <location>
        <begin position="92"/>
        <end position="150"/>
    </location>
</feature>
<dbReference type="Pfam" id="PF00465">
    <property type="entry name" value="Fe-ADH"/>
    <property type="match status" value="1"/>
</dbReference>
<dbReference type="PANTHER" id="PTHR11496:SF102">
    <property type="entry name" value="ALCOHOL DEHYDROGENASE 4"/>
    <property type="match status" value="1"/>
</dbReference>
<dbReference type="InterPro" id="IPR018211">
    <property type="entry name" value="ADH_Fe_CS"/>
</dbReference>
<dbReference type="Pfam" id="PF25137">
    <property type="entry name" value="ADH_Fe_C"/>
    <property type="match status" value="1"/>
</dbReference>
<sequence length="151" mass="16278">MDAAKATAVRVSQPGILTEYENMVGGKAKIKPPLPPVICIPTTSGTGSETNQYAIITDKQRKVKFTMMSDFMVPRLAVIDPILCQTMPPAVTADTGVDALAHCIEGYVGMASAYHPYYEALALYGVKLIGRSLREAFTDAADIDARTDMCM</sequence>
<evidence type="ECO:0000259" key="5">
    <source>
        <dbReference type="Pfam" id="PF25137"/>
    </source>
</evidence>
<dbReference type="Gene3D" id="3.40.50.1970">
    <property type="match status" value="1"/>
</dbReference>
<gene>
    <name evidence="6" type="ORF">S12H4_10458</name>
</gene>
<dbReference type="PANTHER" id="PTHR11496">
    <property type="entry name" value="ALCOHOL DEHYDROGENASE"/>
    <property type="match status" value="1"/>
</dbReference>
<dbReference type="SUPFAM" id="SSF56796">
    <property type="entry name" value="Dehydroquinate synthase-like"/>
    <property type="match status" value="1"/>
</dbReference>
<evidence type="ECO:0000256" key="1">
    <source>
        <dbReference type="ARBA" id="ARBA00007358"/>
    </source>
</evidence>